<evidence type="ECO:0000259" key="9">
    <source>
        <dbReference type="PROSITE" id="PS51379"/>
    </source>
</evidence>
<keyword evidence="11" id="KW-1185">Reference proteome</keyword>
<organism evidence="10 11">
    <name type="scientific">Humidesulfovibrio mexicanus</name>
    <dbReference type="NCBI Taxonomy" id="147047"/>
    <lineage>
        <taxon>Bacteria</taxon>
        <taxon>Pseudomonadati</taxon>
        <taxon>Thermodesulfobacteriota</taxon>
        <taxon>Desulfovibrionia</taxon>
        <taxon>Desulfovibrionales</taxon>
        <taxon>Desulfovibrionaceae</taxon>
        <taxon>Humidesulfovibrio</taxon>
    </lineage>
</organism>
<sequence>MKRRQFLGLLGAAGITATLGAPAQAAGGKTFDGHPEARGVLFDATRCIGCRKCEAGCNTVNKLPAPAKPFTDLAVLDRERRTDEKTYTVVNKYQGENGPVFRKTQCNHCMEPACASVCFVRAFTKNPDGSVTYDASVCVGCRYCMVACPFNIPAYEYDDPLTPRVMKCTMCHDQIAKGEINAPGCVSACPKEALTYGRREDLIEIARERIRNHPGRYVQHIYGEKEMGGTNWLYISGESFSTLGMREDLGAKSVPEISAGPLSVVPMVAALWPALLGGVWAMNRRKEKVAEEERKAAVTAAKAATKAEAEAKLAKAMKDAEDDKNRAIEREVKRALEEAEAARKEAEAAKSDAADKDGEGA</sequence>
<dbReference type="InterPro" id="IPR017896">
    <property type="entry name" value="4Fe4S_Fe-S-bd"/>
</dbReference>
<accession>A0A239C3S2</accession>
<protein>
    <submittedName>
        <fullName evidence="10">Fe-S-cluster-containing dehydrogenase component</fullName>
    </submittedName>
</protein>
<dbReference type="InterPro" id="IPR051555">
    <property type="entry name" value="FDH_Electron_Transfer_Unit"/>
</dbReference>
<dbReference type="PANTHER" id="PTHR43545">
    <property type="entry name" value="FORMATE DEHYDROGENASE, NITRATE-INDUCIBLE, IRON-SULFUR SUBUNIT"/>
    <property type="match status" value="1"/>
</dbReference>
<keyword evidence="8" id="KW-0732">Signal</keyword>
<feature type="domain" description="4Fe-4S ferredoxin-type" evidence="9">
    <location>
        <begin position="38"/>
        <end position="68"/>
    </location>
</feature>
<dbReference type="InterPro" id="IPR017900">
    <property type="entry name" value="4Fe4S_Fe_S_CS"/>
</dbReference>
<reference evidence="10 11" key="1">
    <citation type="submission" date="2017-06" db="EMBL/GenBank/DDBJ databases">
        <authorList>
            <person name="Kim H.J."/>
            <person name="Triplett B.A."/>
        </authorList>
    </citation>
    <scope>NUCLEOTIDE SEQUENCE [LARGE SCALE GENOMIC DNA]</scope>
    <source>
        <strain evidence="10 11">DSM 13116</strain>
    </source>
</reference>
<keyword evidence="4" id="KW-0677">Repeat</keyword>
<dbReference type="InterPro" id="IPR006311">
    <property type="entry name" value="TAT_signal"/>
</dbReference>
<evidence type="ECO:0000256" key="8">
    <source>
        <dbReference type="SAM" id="SignalP"/>
    </source>
</evidence>
<dbReference type="PROSITE" id="PS00198">
    <property type="entry name" value="4FE4S_FER_1"/>
    <property type="match status" value="1"/>
</dbReference>
<dbReference type="CDD" id="cd10561">
    <property type="entry name" value="HybA_like"/>
    <property type="match status" value="1"/>
</dbReference>
<feature type="signal peptide" evidence="8">
    <location>
        <begin position="1"/>
        <end position="25"/>
    </location>
</feature>
<keyword evidence="5" id="KW-0408">Iron</keyword>
<evidence type="ECO:0000313" key="10">
    <source>
        <dbReference type="EMBL" id="SNS14780.1"/>
    </source>
</evidence>
<evidence type="ECO:0000256" key="1">
    <source>
        <dbReference type="ARBA" id="ARBA00004196"/>
    </source>
</evidence>
<feature type="chain" id="PRO_5012828165" evidence="8">
    <location>
        <begin position="26"/>
        <end position="361"/>
    </location>
</feature>
<evidence type="ECO:0000256" key="7">
    <source>
        <dbReference type="SAM" id="MobiDB-lite"/>
    </source>
</evidence>
<evidence type="ECO:0000256" key="5">
    <source>
        <dbReference type="ARBA" id="ARBA00023004"/>
    </source>
</evidence>
<dbReference type="EMBL" id="FZOC01000007">
    <property type="protein sequence ID" value="SNS14780.1"/>
    <property type="molecule type" value="Genomic_DNA"/>
</dbReference>
<dbReference type="Gene3D" id="3.30.70.20">
    <property type="match status" value="2"/>
</dbReference>
<evidence type="ECO:0000256" key="4">
    <source>
        <dbReference type="ARBA" id="ARBA00022737"/>
    </source>
</evidence>
<dbReference type="GO" id="GO:0030313">
    <property type="term" value="C:cell envelope"/>
    <property type="evidence" value="ECO:0007669"/>
    <property type="project" value="UniProtKB-SubCell"/>
</dbReference>
<keyword evidence="3" id="KW-0479">Metal-binding</keyword>
<dbReference type="PROSITE" id="PS51318">
    <property type="entry name" value="TAT"/>
    <property type="match status" value="1"/>
</dbReference>
<evidence type="ECO:0000256" key="6">
    <source>
        <dbReference type="ARBA" id="ARBA00023014"/>
    </source>
</evidence>
<dbReference type="InterPro" id="IPR054814">
    <property type="entry name" value="HmcB"/>
</dbReference>
<proteinExistence type="predicted"/>
<dbReference type="SUPFAM" id="SSF54862">
    <property type="entry name" value="4Fe-4S ferredoxins"/>
    <property type="match status" value="1"/>
</dbReference>
<keyword evidence="6" id="KW-0411">Iron-sulfur</keyword>
<dbReference type="AlphaFoldDB" id="A0A239C3S2"/>
<feature type="domain" description="4Fe-4S ferredoxin-type" evidence="9">
    <location>
        <begin position="129"/>
        <end position="158"/>
    </location>
</feature>
<dbReference type="NCBIfam" id="NF045715">
    <property type="entry name" value="sulf_resp_HmcB"/>
    <property type="match status" value="1"/>
</dbReference>
<keyword evidence="2" id="KW-0004">4Fe-4S</keyword>
<dbReference type="Pfam" id="PF13247">
    <property type="entry name" value="Fer4_11"/>
    <property type="match status" value="1"/>
</dbReference>
<evidence type="ECO:0000256" key="2">
    <source>
        <dbReference type="ARBA" id="ARBA00022485"/>
    </source>
</evidence>
<gene>
    <name evidence="10" type="ORF">SAMN04488503_2933</name>
</gene>
<dbReference type="Proteomes" id="UP000198324">
    <property type="component" value="Unassembled WGS sequence"/>
</dbReference>
<evidence type="ECO:0000313" key="11">
    <source>
        <dbReference type="Proteomes" id="UP000198324"/>
    </source>
</evidence>
<dbReference type="PANTHER" id="PTHR43545:SF4">
    <property type="entry name" value="IRON-SULFUR PROTEIN"/>
    <property type="match status" value="1"/>
</dbReference>
<dbReference type="GO" id="GO:0051539">
    <property type="term" value="F:4 iron, 4 sulfur cluster binding"/>
    <property type="evidence" value="ECO:0007669"/>
    <property type="project" value="UniProtKB-KW"/>
</dbReference>
<dbReference type="RefSeq" id="WP_089275132.1">
    <property type="nucleotide sequence ID" value="NZ_FZOC01000007.1"/>
</dbReference>
<evidence type="ECO:0000256" key="3">
    <source>
        <dbReference type="ARBA" id="ARBA00022723"/>
    </source>
</evidence>
<name>A0A239C3S2_9BACT</name>
<dbReference type="OrthoDB" id="9789030at2"/>
<dbReference type="PROSITE" id="PS51379">
    <property type="entry name" value="4FE4S_FER_2"/>
    <property type="match status" value="2"/>
</dbReference>
<comment type="subcellular location">
    <subcellularLocation>
        <location evidence="1">Cell envelope</location>
    </subcellularLocation>
</comment>
<dbReference type="GO" id="GO:0046872">
    <property type="term" value="F:metal ion binding"/>
    <property type="evidence" value="ECO:0007669"/>
    <property type="project" value="UniProtKB-KW"/>
</dbReference>
<feature type="region of interest" description="Disordered" evidence="7">
    <location>
        <begin position="337"/>
        <end position="361"/>
    </location>
</feature>